<gene>
    <name evidence="1" type="ORF">ILUMI_15960</name>
</gene>
<keyword evidence="2" id="KW-1185">Reference proteome</keyword>
<organism evidence="1 2">
    <name type="scientific">Ignelater luminosus</name>
    <name type="common">Cucubano</name>
    <name type="synonym">Pyrophorus luminosus</name>
    <dbReference type="NCBI Taxonomy" id="2038154"/>
    <lineage>
        <taxon>Eukaryota</taxon>
        <taxon>Metazoa</taxon>
        <taxon>Ecdysozoa</taxon>
        <taxon>Arthropoda</taxon>
        <taxon>Hexapoda</taxon>
        <taxon>Insecta</taxon>
        <taxon>Pterygota</taxon>
        <taxon>Neoptera</taxon>
        <taxon>Endopterygota</taxon>
        <taxon>Coleoptera</taxon>
        <taxon>Polyphaga</taxon>
        <taxon>Elateriformia</taxon>
        <taxon>Elateroidea</taxon>
        <taxon>Elateridae</taxon>
        <taxon>Agrypninae</taxon>
        <taxon>Pyrophorini</taxon>
        <taxon>Ignelater</taxon>
    </lineage>
</organism>
<sequence length="55" mass="6686">PFRAAESSGLRDVLHRDKSMIKYYGHHDCKKFIRAKPIRFWYKVWSMYTEDGHLI</sequence>
<dbReference type="Proteomes" id="UP000801492">
    <property type="component" value="Unassembled WGS sequence"/>
</dbReference>
<evidence type="ECO:0000313" key="1">
    <source>
        <dbReference type="EMBL" id="KAF2890213.1"/>
    </source>
</evidence>
<accession>A0A8K0CMM2</accession>
<protein>
    <submittedName>
        <fullName evidence="1">Uncharacterized protein</fullName>
    </submittedName>
</protein>
<reference evidence="1" key="1">
    <citation type="submission" date="2019-08" db="EMBL/GenBank/DDBJ databases">
        <title>The genome of the North American firefly Photinus pyralis.</title>
        <authorList>
            <consortium name="Photinus pyralis genome working group"/>
            <person name="Fallon T.R."/>
            <person name="Sander Lower S.E."/>
            <person name="Weng J.-K."/>
        </authorList>
    </citation>
    <scope>NUCLEOTIDE SEQUENCE</scope>
    <source>
        <strain evidence="1">TRF0915ILg1</strain>
        <tissue evidence="1">Whole body</tissue>
    </source>
</reference>
<dbReference type="EMBL" id="VTPC01056442">
    <property type="protein sequence ID" value="KAF2890213.1"/>
    <property type="molecule type" value="Genomic_DNA"/>
</dbReference>
<evidence type="ECO:0000313" key="2">
    <source>
        <dbReference type="Proteomes" id="UP000801492"/>
    </source>
</evidence>
<name>A0A8K0CMM2_IGNLU</name>
<proteinExistence type="predicted"/>
<comment type="caution">
    <text evidence="1">The sequence shown here is derived from an EMBL/GenBank/DDBJ whole genome shotgun (WGS) entry which is preliminary data.</text>
</comment>
<feature type="non-terminal residue" evidence="1">
    <location>
        <position position="1"/>
    </location>
</feature>
<dbReference type="OrthoDB" id="10057240at2759"/>
<dbReference type="AlphaFoldDB" id="A0A8K0CMM2"/>